<reference evidence="2 3" key="1">
    <citation type="submission" date="2024-01" db="EMBL/GenBank/DDBJ databases">
        <title>The complete chloroplast genome sequence of Lithospermum erythrorhizon: insights into the phylogenetic relationship among Boraginaceae species and the maternal lineages of purple gromwells.</title>
        <authorList>
            <person name="Okada T."/>
            <person name="Watanabe K."/>
        </authorList>
    </citation>
    <scope>NUCLEOTIDE SEQUENCE [LARGE SCALE GENOMIC DNA]</scope>
</reference>
<comment type="caution">
    <text evidence="2">The sequence shown here is derived from an EMBL/GenBank/DDBJ whole genome shotgun (WGS) entry which is preliminary data.</text>
</comment>
<gene>
    <name evidence="2" type="ORF">LIER_22052</name>
</gene>
<evidence type="ECO:0000313" key="3">
    <source>
        <dbReference type="Proteomes" id="UP001454036"/>
    </source>
</evidence>
<accession>A0AAV3QUX0</accession>
<dbReference type="InterPro" id="IPR029472">
    <property type="entry name" value="Copia-like_N"/>
</dbReference>
<dbReference type="Pfam" id="PF14244">
    <property type="entry name" value="Retrotran_gag_3"/>
    <property type="match status" value="1"/>
</dbReference>
<feature type="domain" description="Retrotransposon Copia-like N-terminal" evidence="1">
    <location>
        <begin position="20"/>
        <end position="64"/>
    </location>
</feature>
<dbReference type="Proteomes" id="UP001454036">
    <property type="component" value="Unassembled WGS sequence"/>
</dbReference>
<organism evidence="2 3">
    <name type="scientific">Lithospermum erythrorhizon</name>
    <name type="common">Purple gromwell</name>
    <name type="synonym">Lithospermum officinale var. erythrorhizon</name>
    <dbReference type="NCBI Taxonomy" id="34254"/>
    <lineage>
        <taxon>Eukaryota</taxon>
        <taxon>Viridiplantae</taxon>
        <taxon>Streptophyta</taxon>
        <taxon>Embryophyta</taxon>
        <taxon>Tracheophyta</taxon>
        <taxon>Spermatophyta</taxon>
        <taxon>Magnoliopsida</taxon>
        <taxon>eudicotyledons</taxon>
        <taxon>Gunneridae</taxon>
        <taxon>Pentapetalae</taxon>
        <taxon>asterids</taxon>
        <taxon>lamiids</taxon>
        <taxon>Boraginales</taxon>
        <taxon>Boraginaceae</taxon>
        <taxon>Boraginoideae</taxon>
        <taxon>Lithospermeae</taxon>
        <taxon>Lithospermum</taxon>
    </lineage>
</organism>
<evidence type="ECO:0000259" key="1">
    <source>
        <dbReference type="Pfam" id="PF14244"/>
    </source>
</evidence>
<sequence>MDDNDGKIEPTSPYFLGSGDQPGNLITHVILQKDNHSSWSRAITIAFKACRKFVFVDETIHKPTENRKLLN</sequence>
<dbReference type="AlphaFoldDB" id="A0AAV3QUX0"/>
<evidence type="ECO:0000313" key="2">
    <source>
        <dbReference type="EMBL" id="GAA0167026.1"/>
    </source>
</evidence>
<protein>
    <recommendedName>
        <fullName evidence="1">Retrotransposon Copia-like N-terminal domain-containing protein</fullName>
    </recommendedName>
</protein>
<proteinExistence type="predicted"/>
<keyword evidence="3" id="KW-1185">Reference proteome</keyword>
<name>A0AAV3QUX0_LITER</name>
<dbReference type="EMBL" id="BAABME010005937">
    <property type="protein sequence ID" value="GAA0167026.1"/>
    <property type="molecule type" value="Genomic_DNA"/>
</dbReference>